<feature type="domain" description="PPE-PPW subfamily C-terminal" evidence="5">
    <location>
        <begin position="371"/>
        <end position="417"/>
    </location>
</feature>
<dbReference type="InterPro" id="IPR038332">
    <property type="entry name" value="PPE_sf"/>
</dbReference>
<keyword evidence="7" id="KW-1185">Reference proteome</keyword>
<dbReference type="OrthoDB" id="4753487at2"/>
<dbReference type="InterPro" id="IPR000030">
    <property type="entry name" value="PPE_dom"/>
</dbReference>
<dbReference type="Proteomes" id="UP000192513">
    <property type="component" value="Unassembled WGS sequence"/>
</dbReference>
<feature type="compositionally biased region" description="Basic and acidic residues" evidence="2">
    <location>
        <begin position="417"/>
        <end position="435"/>
    </location>
</feature>
<dbReference type="PANTHER" id="PTHR46766">
    <property type="entry name" value="GLUTAMINE-RICH PROTEIN 2"/>
    <property type="match status" value="1"/>
</dbReference>
<evidence type="ECO:0008006" key="8">
    <source>
        <dbReference type="Google" id="ProtNLM"/>
    </source>
</evidence>
<feature type="transmembrane region" description="Helical" evidence="3">
    <location>
        <begin position="166"/>
        <end position="189"/>
    </location>
</feature>
<feature type="region of interest" description="Disordered" evidence="2">
    <location>
        <begin position="398"/>
        <end position="435"/>
    </location>
</feature>
<evidence type="ECO:0000313" key="6">
    <source>
        <dbReference type="EMBL" id="ORB33132.1"/>
    </source>
</evidence>
<dbReference type="PANTHER" id="PTHR46766:SF1">
    <property type="entry name" value="GLUTAMINE-RICH PROTEIN 2"/>
    <property type="match status" value="1"/>
</dbReference>
<dbReference type="RefSeq" id="WP_083176302.1">
    <property type="nucleotide sequence ID" value="NZ_MVIE01000069.1"/>
</dbReference>
<comment type="similarity">
    <text evidence="1">Belongs to the mycobacterial PPE family.</text>
</comment>
<dbReference type="GO" id="GO:0052572">
    <property type="term" value="P:response to host immune response"/>
    <property type="evidence" value="ECO:0007669"/>
    <property type="project" value="TreeGrafter"/>
</dbReference>
<evidence type="ECO:0000256" key="1">
    <source>
        <dbReference type="ARBA" id="ARBA00010652"/>
    </source>
</evidence>
<protein>
    <recommendedName>
        <fullName evidence="8">PPE family protein</fullName>
    </recommendedName>
</protein>
<keyword evidence="3" id="KW-1133">Transmembrane helix</keyword>
<name>A0A1X0I2K7_9MYCO</name>
<feature type="domain" description="PPE" evidence="4">
    <location>
        <begin position="1"/>
        <end position="110"/>
    </location>
</feature>
<dbReference type="Pfam" id="PF00823">
    <property type="entry name" value="PPE"/>
    <property type="match status" value="1"/>
</dbReference>
<dbReference type="SUPFAM" id="SSF140459">
    <property type="entry name" value="PE/PPE dimer-like"/>
    <property type="match status" value="1"/>
</dbReference>
<accession>A0A1X0I2K7</accession>
<evidence type="ECO:0000259" key="5">
    <source>
        <dbReference type="Pfam" id="PF18878"/>
    </source>
</evidence>
<proteinExistence type="inferred from homology"/>
<organism evidence="6 7">
    <name type="scientific">Mycobacterium paraseoulense</name>
    <dbReference type="NCBI Taxonomy" id="590652"/>
    <lineage>
        <taxon>Bacteria</taxon>
        <taxon>Bacillati</taxon>
        <taxon>Actinomycetota</taxon>
        <taxon>Actinomycetes</taxon>
        <taxon>Mycobacteriales</taxon>
        <taxon>Mycobacteriaceae</taxon>
        <taxon>Mycobacterium</taxon>
    </lineage>
</organism>
<dbReference type="InterPro" id="IPR043641">
    <property type="entry name" value="PPE-PPW_C"/>
</dbReference>
<evidence type="ECO:0000256" key="3">
    <source>
        <dbReference type="SAM" id="Phobius"/>
    </source>
</evidence>
<keyword evidence="3" id="KW-0812">Transmembrane</keyword>
<keyword evidence="3" id="KW-0472">Membrane</keyword>
<feature type="non-terminal residue" evidence="6">
    <location>
        <position position="1"/>
    </location>
</feature>
<dbReference type="Pfam" id="PF18878">
    <property type="entry name" value="PPE-PPW"/>
    <property type="match status" value="1"/>
</dbReference>
<evidence type="ECO:0000313" key="7">
    <source>
        <dbReference type="Proteomes" id="UP000192513"/>
    </source>
</evidence>
<feature type="transmembrane region" description="Helical" evidence="3">
    <location>
        <begin position="195"/>
        <end position="216"/>
    </location>
</feature>
<comment type="caution">
    <text evidence="6">The sequence shown here is derived from an EMBL/GenBank/DDBJ whole genome shotgun (WGS) entry which is preliminary data.</text>
</comment>
<dbReference type="STRING" id="590652.BST39_27255"/>
<evidence type="ECO:0000259" key="4">
    <source>
        <dbReference type="Pfam" id="PF00823"/>
    </source>
</evidence>
<dbReference type="AlphaFoldDB" id="A0A1X0I2K7"/>
<evidence type="ECO:0000256" key="2">
    <source>
        <dbReference type="SAM" id="MobiDB-lite"/>
    </source>
</evidence>
<gene>
    <name evidence="6" type="ORF">BST39_27255</name>
</gene>
<sequence length="435" mass="44184">AWEGPTSEQYAAAHAPYLAWLQQASADSAGVAAQHEVAAAAYTAALTAMPTLGELAANHTIHGVLVATNFFGINTIPIALNEADYARMWVQAATVMGAYQATSGAALAAAPRSAPAPSIVRPGGEANDAAVNTLQSSSNPISDFFQQLSKFLQDFFSNIQQVLQNFFSNLPAFLAANGPLLFFVAYQVFFNAVGWPTWGAILTAPFLIPLLLGIGLSSLLSAPAEIAPVAAAPAATPLVTSTRPASMLPAVALAPTVATPAGAPATSVAAGSGAAPAPAPAPAPSTLAYLVAYGGDPETGVGPTLGGRGGAKAPAATIPAAGAAAASRAEARARRRKRAAMRDHADEFADMDADFDVPPDYGDEEWPAVAASGAGAGTLGFAGTARKERAFRAAGLTKLTDGEFGGGPRMPMMPGTWDHDADQDPARPTEPREGG</sequence>
<dbReference type="EMBL" id="MVIE01000069">
    <property type="protein sequence ID" value="ORB33132.1"/>
    <property type="molecule type" value="Genomic_DNA"/>
</dbReference>
<dbReference type="Gene3D" id="1.20.1260.20">
    <property type="entry name" value="PPE superfamily"/>
    <property type="match status" value="1"/>
</dbReference>
<reference evidence="6 7" key="1">
    <citation type="submission" date="2017-02" db="EMBL/GenBank/DDBJ databases">
        <title>The new phylogeny of genus Mycobacterium.</title>
        <authorList>
            <person name="Tortoli E."/>
            <person name="Trovato A."/>
            <person name="Cirillo D.M."/>
        </authorList>
    </citation>
    <scope>NUCLEOTIDE SEQUENCE [LARGE SCALE GENOMIC DNA]</scope>
    <source>
        <strain evidence="6 7">DSM 45000</strain>
    </source>
</reference>